<accession>A0A7R9LCH3</accession>
<dbReference type="PANTHER" id="PTHR24413">
    <property type="entry name" value="SPECKLE-TYPE POZ PROTEIN"/>
    <property type="match status" value="1"/>
</dbReference>
<dbReference type="PROSITE" id="PS50097">
    <property type="entry name" value="BTB"/>
    <property type="match status" value="1"/>
</dbReference>
<dbReference type="EMBL" id="OC875975">
    <property type="protein sequence ID" value="CAD7638862.1"/>
    <property type="molecule type" value="Genomic_DNA"/>
</dbReference>
<dbReference type="SMART" id="SM00225">
    <property type="entry name" value="BTB"/>
    <property type="match status" value="1"/>
</dbReference>
<gene>
    <name evidence="3" type="ORF">OSB1V03_LOCUS17569</name>
</gene>
<dbReference type="EMBL" id="CAJPIZ010021400">
    <property type="protein sequence ID" value="CAG2117616.1"/>
    <property type="molecule type" value="Genomic_DNA"/>
</dbReference>
<dbReference type="InterPro" id="IPR011333">
    <property type="entry name" value="SKP1/BTB/POZ_sf"/>
</dbReference>
<evidence type="ECO:0000256" key="1">
    <source>
        <dbReference type="SAM" id="Coils"/>
    </source>
</evidence>
<proteinExistence type="predicted"/>
<dbReference type="InterPro" id="IPR000210">
    <property type="entry name" value="BTB/POZ_dom"/>
</dbReference>
<dbReference type="CDD" id="cd18186">
    <property type="entry name" value="BTB_POZ_ZBTB_KLHL-like"/>
    <property type="match status" value="1"/>
</dbReference>
<reference evidence="3" key="1">
    <citation type="submission" date="2020-11" db="EMBL/GenBank/DDBJ databases">
        <authorList>
            <person name="Tran Van P."/>
        </authorList>
    </citation>
    <scope>NUCLEOTIDE SEQUENCE</scope>
</reference>
<dbReference type="Proteomes" id="UP000759131">
    <property type="component" value="Unassembled WGS sequence"/>
</dbReference>
<dbReference type="Pfam" id="PF00651">
    <property type="entry name" value="BTB"/>
    <property type="match status" value="1"/>
</dbReference>
<feature type="coiled-coil region" evidence="1">
    <location>
        <begin position="185"/>
        <end position="212"/>
    </location>
</feature>
<evidence type="ECO:0000259" key="2">
    <source>
        <dbReference type="PROSITE" id="PS50097"/>
    </source>
</evidence>
<feature type="domain" description="BTB" evidence="2">
    <location>
        <begin position="25"/>
        <end position="92"/>
    </location>
</feature>
<dbReference type="Gene3D" id="3.30.710.10">
    <property type="entry name" value="Potassium Channel Kv1.1, Chain A"/>
    <property type="match status" value="1"/>
</dbReference>
<protein>
    <recommendedName>
        <fullName evidence="2">BTB domain-containing protein</fullName>
    </recommendedName>
</protein>
<keyword evidence="1" id="KW-0175">Coiled coil</keyword>
<sequence>MSSEKKAETDYYCHEMSFFNNEKECDITFKVDSQTIFANKWLLRMKSDVFDAMFSSKFKESNDEIIEILDMKYEAFKATIRYMYCNKLVLSDGSDHTLAMDVYRCGHKYNLISLMHCSEKMLIKMITFDTIEDMYLLARDYNLQKLRQCLDDFLKTNLDYYSRKNADELKRISVLSDCHLMSLLIVEKDNEINRLEKLVSELAKHCDQCRNRITFSPLNKI</sequence>
<organism evidence="3">
    <name type="scientific">Medioppia subpectinata</name>
    <dbReference type="NCBI Taxonomy" id="1979941"/>
    <lineage>
        <taxon>Eukaryota</taxon>
        <taxon>Metazoa</taxon>
        <taxon>Ecdysozoa</taxon>
        <taxon>Arthropoda</taxon>
        <taxon>Chelicerata</taxon>
        <taxon>Arachnida</taxon>
        <taxon>Acari</taxon>
        <taxon>Acariformes</taxon>
        <taxon>Sarcoptiformes</taxon>
        <taxon>Oribatida</taxon>
        <taxon>Brachypylina</taxon>
        <taxon>Oppioidea</taxon>
        <taxon>Oppiidae</taxon>
        <taxon>Medioppia</taxon>
    </lineage>
</organism>
<dbReference type="SUPFAM" id="SSF54695">
    <property type="entry name" value="POZ domain"/>
    <property type="match status" value="1"/>
</dbReference>
<evidence type="ECO:0000313" key="4">
    <source>
        <dbReference type="Proteomes" id="UP000759131"/>
    </source>
</evidence>
<dbReference type="AlphaFoldDB" id="A0A7R9LCH3"/>
<keyword evidence="4" id="KW-1185">Reference proteome</keyword>
<name>A0A7R9LCH3_9ACAR</name>
<evidence type="ECO:0000313" key="3">
    <source>
        <dbReference type="EMBL" id="CAD7638862.1"/>
    </source>
</evidence>
<dbReference type="OrthoDB" id="6502096at2759"/>